<feature type="site" description="Transition state stabilizer" evidence="6">
    <location>
        <position position="241"/>
    </location>
</feature>
<protein>
    <recommendedName>
        <fullName evidence="6">Acetate kinase</fullName>
        <ecNumber evidence="6">2.7.2.1</ecNumber>
    </recommendedName>
    <alternativeName>
        <fullName evidence="6">Acetokinase</fullName>
    </alternativeName>
</protein>
<evidence type="ECO:0000256" key="5">
    <source>
        <dbReference type="ARBA" id="ARBA00022840"/>
    </source>
</evidence>
<keyword evidence="4 6" id="KW-0418">Kinase</keyword>
<organism evidence="8 9">
    <name type="scientific">Candidatus Raymondbacteria bacterium RIFOXYD12_FULL_49_13</name>
    <dbReference type="NCBI Taxonomy" id="1817890"/>
    <lineage>
        <taxon>Bacteria</taxon>
        <taxon>Raymondiibacteriota</taxon>
    </lineage>
</organism>
<dbReference type="GO" id="GO:0008776">
    <property type="term" value="F:acetate kinase activity"/>
    <property type="evidence" value="ECO:0007669"/>
    <property type="project" value="UniProtKB-UniRule"/>
</dbReference>
<dbReference type="PANTHER" id="PTHR21060">
    <property type="entry name" value="ACETATE KINASE"/>
    <property type="match status" value="1"/>
</dbReference>
<feature type="active site" description="Proton donor/acceptor" evidence="6">
    <location>
        <position position="148"/>
    </location>
</feature>
<evidence type="ECO:0000256" key="2">
    <source>
        <dbReference type="ARBA" id="ARBA00022679"/>
    </source>
</evidence>
<evidence type="ECO:0000256" key="7">
    <source>
        <dbReference type="RuleBase" id="RU003835"/>
    </source>
</evidence>
<proteinExistence type="inferred from homology"/>
<dbReference type="AlphaFoldDB" id="A0A1F7F1D9"/>
<reference evidence="8 9" key="1">
    <citation type="journal article" date="2016" name="Nat. Commun.">
        <title>Thousands of microbial genomes shed light on interconnected biogeochemical processes in an aquifer system.</title>
        <authorList>
            <person name="Anantharaman K."/>
            <person name="Brown C.T."/>
            <person name="Hug L.A."/>
            <person name="Sharon I."/>
            <person name="Castelle C.J."/>
            <person name="Probst A.J."/>
            <person name="Thomas B.C."/>
            <person name="Singh A."/>
            <person name="Wilkins M.J."/>
            <person name="Karaoz U."/>
            <person name="Brodie E.L."/>
            <person name="Williams K.H."/>
            <person name="Hubbard S.S."/>
            <person name="Banfield J.F."/>
        </authorList>
    </citation>
    <scope>NUCLEOTIDE SEQUENCE [LARGE SCALE GENOMIC DNA]</scope>
</reference>
<evidence type="ECO:0000256" key="4">
    <source>
        <dbReference type="ARBA" id="ARBA00022777"/>
    </source>
</evidence>
<dbReference type="PROSITE" id="PS01075">
    <property type="entry name" value="ACETATE_KINASE_1"/>
    <property type="match status" value="1"/>
</dbReference>
<dbReference type="InterPro" id="IPR004372">
    <property type="entry name" value="Ac/propionate_kinase"/>
</dbReference>
<comment type="caution">
    <text evidence="8">The sequence shown here is derived from an EMBL/GenBank/DDBJ whole genome shotgun (WGS) entry which is preliminary data.</text>
</comment>
<comment type="catalytic activity">
    <reaction evidence="6">
        <text>acetate + ATP = acetyl phosphate + ADP</text>
        <dbReference type="Rhea" id="RHEA:11352"/>
        <dbReference type="ChEBI" id="CHEBI:22191"/>
        <dbReference type="ChEBI" id="CHEBI:30089"/>
        <dbReference type="ChEBI" id="CHEBI:30616"/>
        <dbReference type="ChEBI" id="CHEBI:456216"/>
        <dbReference type="EC" id="2.7.2.1"/>
    </reaction>
</comment>
<dbReference type="PANTHER" id="PTHR21060:SF15">
    <property type="entry name" value="ACETATE KINASE-RELATED"/>
    <property type="match status" value="1"/>
</dbReference>
<keyword evidence="6" id="KW-0460">Magnesium</keyword>
<comment type="similarity">
    <text evidence="1 6 7">Belongs to the acetokinase family.</text>
</comment>
<dbReference type="NCBIfam" id="TIGR00016">
    <property type="entry name" value="ackA"/>
    <property type="match status" value="1"/>
</dbReference>
<accession>A0A1F7F1D9</accession>
<dbReference type="GO" id="GO:0006085">
    <property type="term" value="P:acetyl-CoA biosynthetic process"/>
    <property type="evidence" value="ECO:0007669"/>
    <property type="project" value="UniProtKB-UniRule"/>
</dbReference>
<comment type="subcellular location">
    <subcellularLocation>
        <location evidence="6">Cytoplasm</location>
    </subcellularLocation>
</comment>
<dbReference type="GO" id="GO:0005524">
    <property type="term" value="F:ATP binding"/>
    <property type="evidence" value="ECO:0007669"/>
    <property type="project" value="UniProtKB-KW"/>
</dbReference>
<evidence type="ECO:0000256" key="1">
    <source>
        <dbReference type="ARBA" id="ARBA00008748"/>
    </source>
</evidence>
<dbReference type="InterPro" id="IPR000890">
    <property type="entry name" value="Aliphatic_acid_kin_short-chain"/>
</dbReference>
<feature type="binding site" evidence="6">
    <location>
        <position position="14"/>
    </location>
    <ligand>
        <name>ATP</name>
        <dbReference type="ChEBI" id="CHEBI:30616"/>
    </ligand>
</feature>
<feature type="binding site" evidence="6">
    <location>
        <begin position="208"/>
        <end position="212"/>
    </location>
    <ligand>
        <name>ATP</name>
        <dbReference type="ChEBI" id="CHEBI:30616"/>
    </ligand>
</feature>
<dbReference type="GO" id="GO:0006083">
    <property type="term" value="P:acetate metabolic process"/>
    <property type="evidence" value="ECO:0007669"/>
    <property type="project" value="TreeGrafter"/>
</dbReference>
<feature type="binding site" evidence="6">
    <location>
        <position position="91"/>
    </location>
    <ligand>
        <name>substrate</name>
    </ligand>
</feature>
<name>A0A1F7F1D9_UNCRA</name>
<dbReference type="Gene3D" id="3.30.420.40">
    <property type="match status" value="2"/>
</dbReference>
<comment type="pathway">
    <text evidence="6">Metabolic intermediate biosynthesis; acetyl-CoA biosynthesis; acetyl-CoA from acetate: step 1/2.</text>
</comment>
<dbReference type="GO" id="GO:0000287">
    <property type="term" value="F:magnesium ion binding"/>
    <property type="evidence" value="ECO:0007669"/>
    <property type="project" value="UniProtKB-UniRule"/>
</dbReference>
<dbReference type="Proteomes" id="UP000179243">
    <property type="component" value="Unassembled WGS sequence"/>
</dbReference>
<dbReference type="HAMAP" id="MF_00020">
    <property type="entry name" value="Acetate_kinase"/>
    <property type="match status" value="1"/>
</dbReference>
<sequence>MKILVLNCGSSSIKFQFIEMRTEELICKGAIEKIGTASALLTYEPHHSSKIKEVHEILNHNQAIEHIINLLLSSKTGVIKDKREIDGIGHRVVHGGEKFSDSVLISEEVETCIREFCKFAPLHNPHNLKGIEVCKTVLPGIPQIAVFDTAFHHNMPEEAYIYGLPYAIYRKFGIRRYGFHGTSHKYVANRAIELLKKPKARTKIITCHLGNGSSIAAVKGGVSIDTSMGFTPLEGLIMGTRCGDIDPAVIPYLMEREKLSLKEIDSLMNKQSGLLGISETSNDLREIIEAAKDNSHLSQLAIDIFCYRIKKYVGAYMAALGGLDALVFTGGIGENAAIVREKVCENMECIGIKIDSILNGKSEEVIGTGKTKVFVIKTNEELTIARDASQIIEQMQDDQKKADPGETENELLKLDSKDMRNLVLLWINNPTISMNDLSVEFKKQSQKSVSSRAIEYQLKAMNLK</sequence>
<feature type="binding site" evidence="6">
    <location>
        <begin position="331"/>
        <end position="335"/>
    </location>
    <ligand>
        <name>ATP</name>
        <dbReference type="ChEBI" id="CHEBI:30616"/>
    </ligand>
</feature>
<evidence type="ECO:0000313" key="9">
    <source>
        <dbReference type="Proteomes" id="UP000179243"/>
    </source>
</evidence>
<comment type="subunit">
    <text evidence="6">Homodimer.</text>
</comment>
<keyword evidence="6" id="KW-0963">Cytoplasm</keyword>
<dbReference type="PRINTS" id="PR00471">
    <property type="entry name" value="ACETATEKNASE"/>
</dbReference>
<dbReference type="PROSITE" id="PS01076">
    <property type="entry name" value="ACETATE_KINASE_2"/>
    <property type="match status" value="1"/>
</dbReference>
<feature type="binding site" evidence="6">
    <location>
        <position position="7"/>
    </location>
    <ligand>
        <name>Mg(2+)</name>
        <dbReference type="ChEBI" id="CHEBI:18420"/>
    </ligand>
</feature>
<evidence type="ECO:0000256" key="6">
    <source>
        <dbReference type="HAMAP-Rule" id="MF_00020"/>
    </source>
</evidence>
<comment type="function">
    <text evidence="6">Catalyzes the formation of acetyl phosphate from acetate and ATP. Can also catalyze the reverse reaction.</text>
</comment>
<dbReference type="InterPro" id="IPR043129">
    <property type="entry name" value="ATPase_NBD"/>
</dbReference>
<dbReference type="GO" id="GO:0005737">
    <property type="term" value="C:cytoplasm"/>
    <property type="evidence" value="ECO:0007669"/>
    <property type="project" value="UniProtKB-SubCell"/>
</dbReference>
<dbReference type="UniPathway" id="UPA00340">
    <property type="reaction ID" value="UER00458"/>
</dbReference>
<dbReference type="CDD" id="cd24010">
    <property type="entry name" value="ASKHA_NBD_AcK_PK"/>
    <property type="match status" value="1"/>
</dbReference>
<dbReference type="Pfam" id="PF00871">
    <property type="entry name" value="Acetate_kinase"/>
    <property type="match status" value="1"/>
</dbReference>
<evidence type="ECO:0000256" key="3">
    <source>
        <dbReference type="ARBA" id="ARBA00022741"/>
    </source>
</evidence>
<dbReference type="EMBL" id="MFYX01000146">
    <property type="protein sequence ID" value="OGK00480.1"/>
    <property type="molecule type" value="Genomic_DNA"/>
</dbReference>
<feature type="site" description="Transition state stabilizer" evidence="6">
    <location>
        <position position="180"/>
    </location>
</feature>
<feature type="binding site" evidence="6">
    <location>
        <begin position="283"/>
        <end position="285"/>
    </location>
    <ligand>
        <name>ATP</name>
        <dbReference type="ChEBI" id="CHEBI:30616"/>
    </ligand>
</feature>
<dbReference type="EC" id="2.7.2.1" evidence="6"/>
<keyword evidence="6" id="KW-0479">Metal-binding</keyword>
<keyword evidence="3 6" id="KW-0547">Nucleotide-binding</keyword>
<dbReference type="SUPFAM" id="SSF53067">
    <property type="entry name" value="Actin-like ATPase domain"/>
    <property type="match status" value="2"/>
</dbReference>
<feature type="binding site" evidence="6">
    <location>
        <position position="380"/>
    </location>
    <ligand>
        <name>Mg(2+)</name>
        <dbReference type="ChEBI" id="CHEBI:18420"/>
    </ligand>
</feature>
<evidence type="ECO:0000313" key="8">
    <source>
        <dbReference type="EMBL" id="OGK00480.1"/>
    </source>
</evidence>
<keyword evidence="2 6" id="KW-0808">Transferase</keyword>
<comment type="cofactor">
    <cofactor evidence="6">
        <name>Mg(2+)</name>
        <dbReference type="ChEBI" id="CHEBI:18420"/>
    </cofactor>
    <cofactor evidence="6">
        <name>Mn(2+)</name>
        <dbReference type="ChEBI" id="CHEBI:29035"/>
    </cofactor>
    <text evidence="6">Mg(2+). Can also accept Mn(2+).</text>
</comment>
<dbReference type="InterPro" id="IPR023865">
    <property type="entry name" value="Aliphatic_acid_kinase_CS"/>
</dbReference>
<keyword evidence="5 6" id="KW-0067">ATP-binding</keyword>
<gene>
    <name evidence="6" type="primary">ackA</name>
    <name evidence="8" type="ORF">A2519_10755</name>
</gene>